<evidence type="ECO:0000256" key="4">
    <source>
        <dbReference type="ARBA" id="ARBA00022840"/>
    </source>
</evidence>
<dbReference type="Pfam" id="PF00217">
    <property type="entry name" value="ATP-gua_Ptrans"/>
    <property type="match status" value="1"/>
</dbReference>
<feature type="binding site" evidence="5">
    <location>
        <begin position="168"/>
        <end position="172"/>
    </location>
    <ligand>
        <name>ATP</name>
        <dbReference type="ChEBI" id="CHEBI:30616"/>
    </ligand>
</feature>
<dbReference type="PANTHER" id="PTHR11547">
    <property type="entry name" value="ARGININE OR CREATINE KINASE"/>
    <property type="match status" value="1"/>
</dbReference>
<feature type="domain" description="Phosphagen kinase C-terminal" evidence="6">
    <location>
        <begin position="18"/>
        <end position="247"/>
    </location>
</feature>
<dbReference type="InterPro" id="IPR014746">
    <property type="entry name" value="Gln_synth/guanido_kin_cat_dom"/>
</dbReference>
<evidence type="ECO:0000256" key="3">
    <source>
        <dbReference type="ARBA" id="ARBA00022777"/>
    </source>
</evidence>
<dbReference type="GO" id="GO:0004111">
    <property type="term" value="F:creatine kinase activity"/>
    <property type="evidence" value="ECO:0007669"/>
    <property type="project" value="InterPro"/>
</dbReference>
<comment type="similarity">
    <text evidence="5">Belongs to the ATP:guanido phosphotransferase family.</text>
</comment>
<dbReference type="GO" id="GO:0005615">
    <property type="term" value="C:extracellular space"/>
    <property type="evidence" value="ECO:0007669"/>
    <property type="project" value="TreeGrafter"/>
</dbReference>
<dbReference type="InterPro" id="IPR000749">
    <property type="entry name" value="ATP-guanido_PTrfase"/>
</dbReference>
<gene>
    <name evidence="7" type="ORF">HMPREF9723_00418</name>
</gene>
<reference evidence="7" key="1">
    <citation type="submission" date="2012-01" db="EMBL/GenBank/DDBJ databases">
        <title>The Genome Sequence of Treponema denticola OTK.</title>
        <authorList>
            <consortium name="The Broad Institute Genome Sequencing Platform"/>
            <person name="Earl A."/>
            <person name="Ward D."/>
            <person name="Feldgarden M."/>
            <person name="Gevers D."/>
            <person name="Blanton J.M."/>
            <person name="Fenno C.J."/>
            <person name="Baranova O.V."/>
            <person name="Mathney J."/>
            <person name="Dewhirst F.E."/>
            <person name="Izard J."/>
            <person name="Young S.K."/>
            <person name="Zeng Q."/>
            <person name="Gargeya S."/>
            <person name="Fitzgerald M."/>
            <person name="Haas B."/>
            <person name="Abouelleil A."/>
            <person name="Alvarado L."/>
            <person name="Arachchi H.M."/>
            <person name="Berlin A."/>
            <person name="Chapman S.B."/>
            <person name="Gearin G."/>
            <person name="Goldberg J."/>
            <person name="Griggs A."/>
            <person name="Gujja S."/>
            <person name="Hansen M."/>
            <person name="Heiman D."/>
            <person name="Howarth C."/>
            <person name="Larimer J."/>
            <person name="Lui A."/>
            <person name="MacDonald P.J.P."/>
            <person name="McCowen C."/>
            <person name="Montmayeur A."/>
            <person name="Murphy C."/>
            <person name="Neiman D."/>
            <person name="Pearson M."/>
            <person name="Priest M."/>
            <person name="Roberts A."/>
            <person name="Saif S."/>
            <person name="Shea T."/>
            <person name="Sisk P."/>
            <person name="Stolte C."/>
            <person name="Sykes S."/>
            <person name="Wortman J."/>
            <person name="Nusbaum C."/>
            <person name="Birren B."/>
        </authorList>
    </citation>
    <scope>NUCLEOTIDE SEQUENCE [LARGE SCALE GENOMIC DNA]</scope>
    <source>
        <strain evidence="7">OTK</strain>
    </source>
</reference>
<evidence type="ECO:0000256" key="2">
    <source>
        <dbReference type="ARBA" id="ARBA00022741"/>
    </source>
</evidence>
<dbReference type="Proteomes" id="UP000011701">
    <property type="component" value="Chromosome"/>
</dbReference>
<feature type="binding site" evidence="5">
    <location>
        <begin position="21"/>
        <end position="25"/>
    </location>
    <ligand>
        <name>ATP</name>
        <dbReference type="ChEBI" id="CHEBI:30616"/>
    </ligand>
</feature>
<dbReference type="AlphaFoldDB" id="A0A0F6MQN3"/>
<proteinExistence type="inferred from homology"/>
<evidence type="ECO:0000313" key="7">
    <source>
        <dbReference type="EMBL" id="EMB23280.1"/>
    </source>
</evidence>
<dbReference type="CDD" id="cd07930">
    <property type="entry name" value="bacterial_phosphagen_kinase"/>
    <property type="match status" value="1"/>
</dbReference>
<dbReference type="InterPro" id="IPR023660">
    <property type="entry name" value="Arg_Kinase"/>
</dbReference>
<keyword evidence="4 5" id="KW-0067">ATP-binding</keyword>
<dbReference type="GO" id="GO:0005524">
    <property type="term" value="F:ATP binding"/>
    <property type="evidence" value="ECO:0007669"/>
    <property type="project" value="UniProtKB-UniRule"/>
</dbReference>
<dbReference type="HOGENOM" id="CLU_066591_1_0_12"/>
<keyword evidence="1 5" id="KW-0808">Transferase</keyword>
<sequence length="357" mass="40079">MISKFDGWYMESGPDTDVVLYSRCDIARNISGFLFPNKINLSDSADVVSLVFSFFCSLGDSSYFKKLKLRAMDPLSIKLLEERGIILPDMPEKIEKAVLVHENGSLYIGLNLEDHINITSFAAGMDPEEVYARASFMELKMREKIKFAEDRDLGFLTSNLMKIGTGLKFSVLCSFPGILYSNCLGSVLELTKQNNLNVAGYYSPNSKSSIGALFLISNAVSAGDNEEIQTEDFISCVNSIIEIEREKRKTFLNENTLKVEDMLRRVLAVAQSAKLMDFKEAADIVFKIKFGLNMGLITGITNEECNSMIFKSQMGHLAFLLLNSHTGLSDRNLNDFSIEEYRARTIQELCSKVRIIM</sequence>
<dbReference type="Gene3D" id="3.30.590.10">
    <property type="entry name" value="Glutamine synthetase/guanido kinase, catalytic domain"/>
    <property type="match status" value="1"/>
</dbReference>
<organism evidence="7">
    <name type="scientific">Treponema denticola OTK</name>
    <dbReference type="NCBI Taxonomy" id="999434"/>
    <lineage>
        <taxon>Bacteria</taxon>
        <taxon>Pseudomonadati</taxon>
        <taxon>Spirochaetota</taxon>
        <taxon>Spirochaetia</taxon>
        <taxon>Spirochaetales</taxon>
        <taxon>Treponemataceae</taxon>
        <taxon>Treponema</taxon>
    </lineage>
</organism>
<accession>A0A0F6MQN3</accession>
<name>A0A0F6MQN3_TREDN</name>
<comment type="caution">
    <text evidence="7">The sequence shown here is derived from an EMBL/GenBank/DDBJ whole genome shotgun (WGS) entry which is preliminary data.</text>
</comment>
<dbReference type="PROSITE" id="PS51510">
    <property type="entry name" value="PHOSPHAGEN_KINASE_C"/>
    <property type="match status" value="1"/>
</dbReference>
<dbReference type="InterPro" id="IPR022414">
    <property type="entry name" value="ATP-guanido_PTrfase_cat"/>
</dbReference>
<protein>
    <recommendedName>
        <fullName evidence="6">Phosphagen kinase C-terminal domain-containing protein</fullName>
    </recommendedName>
</protein>
<dbReference type="SUPFAM" id="SSF55931">
    <property type="entry name" value="Glutamine synthetase/guanido kinase"/>
    <property type="match status" value="1"/>
</dbReference>
<comment type="caution">
    <text evidence="5">Lacks conserved residue(s) required for the propagation of feature annotation.</text>
</comment>
<dbReference type="RefSeq" id="WP_002690647.1">
    <property type="nucleotide sequence ID" value="NZ_CM001797.1"/>
</dbReference>
<evidence type="ECO:0000256" key="5">
    <source>
        <dbReference type="PROSITE-ProRule" id="PRU00843"/>
    </source>
</evidence>
<evidence type="ECO:0000256" key="1">
    <source>
        <dbReference type="ARBA" id="ARBA00022679"/>
    </source>
</evidence>
<evidence type="ECO:0000259" key="6">
    <source>
        <dbReference type="PROSITE" id="PS51510"/>
    </source>
</evidence>
<feature type="binding site" evidence="5">
    <location>
        <begin position="199"/>
        <end position="204"/>
    </location>
    <ligand>
        <name>ATP</name>
        <dbReference type="ChEBI" id="CHEBI:30616"/>
    </ligand>
</feature>
<dbReference type="GO" id="GO:0046314">
    <property type="term" value="P:phosphocreatine biosynthetic process"/>
    <property type="evidence" value="ECO:0007669"/>
    <property type="project" value="InterPro"/>
</dbReference>
<dbReference type="EMBL" id="AGDY01000004">
    <property type="protein sequence ID" value="EMB23280.1"/>
    <property type="molecule type" value="Genomic_DNA"/>
</dbReference>
<dbReference type="PANTHER" id="PTHR11547:SF38">
    <property type="entry name" value="ARGININE KINASE 1-RELATED"/>
    <property type="match status" value="1"/>
</dbReference>
<keyword evidence="2 5" id="KW-0547">Nucleotide-binding</keyword>
<dbReference type="PATRIC" id="fig|999434.4.peg.440"/>
<keyword evidence="3 5" id="KW-0418">Kinase</keyword>